<dbReference type="Pfam" id="PF11906">
    <property type="entry name" value="DUF3426"/>
    <property type="match status" value="1"/>
</dbReference>
<evidence type="ECO:0000259" key="1">
    <source>
        <dbReference type="Pfam" id="PF13719"/>
    </source>
</evidence>
<protein>
    <submittedName>
        <fullName evidence="2">DUF3426 domain-containing protein</fullName>
    </submittedName>
</protein>
<name>A0A6L5K013_RHOTE</name>
<dbReference type="InterPro" id="IPR011723">
    <property type="entry name" value="Znf/thioredoxin_put"/>
</dbReference>
<gene>
    <name evidence="2" type="ORF">GHK24_10710</name>
</gene>
<dbReference type="Proteomes" id="UP000480275">
    <property type="component" value="Unassembled WGS sequence"/>
</dbReference>
<feature type="domain" description="Zinc finger/thioredoxin putative" evidence="1">
    <location>
        <begin position="1"/>
        <end position="37"/>
    </location>
</feature>
<accession>A0A6L5K013</accession>
<proteinExistence type="predicted"/>
<evidence type="ECO:0000313" key="3">
    <source>
        <dbReference type="Proteomes" id="UP000480275"/>
    </source>
</evidence>
<comment type="caution">
    <text evidence="2">The sequence shown here is derived from an EMBL/GenBank/DDBJ whole genome shotgun (WGS) entry which is preliminary data.</text>
</comment>
<dbReference type="Pfam" id="PF13719">
    <property type="entry name" value="Zn_ribbon_5"/>
    <property type="match status" value="1"/>
</dbReference>
<dbReference type="NCBIfam" id="TIGR02098">
    <property type="entry name" value="MJ0042_CXXC"/>
    <property type="match status" value="1"/>
</dbReference>
<dbReference type="AlphaFoldDB" id="A0A6L5K013"/>
<evidence type="ECO:0000313" key="2">
    <source>
        <dbReference type="EMBL" id="MQY52244.1"/>
    </source>
</evidence>
<dbReference type="EMBL" id="WIXJ01000007">
    <property type="protein sequence ID" value="MQY52244.1"/>
    <property type="molecule type" value="Genomic_DNA"/>
</dbReference>
<sequence length="377" mass="39968">MKTRCPACTTTFRVVPDQLKARAGKVRCGQCGAVFNALDQLQDDLPEATPRGDDIAASTTTTITSDLATPTLTLDAASAGSHADSPFEPENPQSAHVPEAFVEEESTAEKPLVPHARLNDVAPIPVEFGEAERNEALMVRGEASTEENALPAEPAASEFLTEIADDAARVEPPLAAHQGETAAATPDDGGVLPRQMTEIPGYSKWSEGARPTPLSAPETPANGLFVAVAVLLGAVLAGQVVFQFRSELAASQPSLRPALERFADVFNATLPPLRRAEQLSIEGSDLQADPANASRLQLTGTLANRAPYAQALPLLELTLTDIHDQVVARKVFPPEIYLSDPASVGSVFAARSEIALRLSLEAKDIGAAGYRLYVFYP</sequence>
<organism evidence="2 3">
    <name type="scientific">Rhodocyclus tenuis</name>
    <name type="common">Rhodospirillum tenue</name>
    <dbReference type="NCBI Taxonomy" id="1066"/>
    <lineage>
        <taxon>Bacteria</taxon>
        <taxon>Pseudomonadati</taxon>
        <taxon>Pseudomonadota</taxon>
        <taxon>Betaproteobacteria</taxon>
        <taxon>Rhodocyclales</taxon>
        <taxon>Rhodocyclaceae</taxon>
        <taxon>Rhodocyclus</taxon>
    </lineage>
</organism>
<dbReference type="InterPro" id="IPR021834">
    <property type="entry name" value="DUF3426"/>
</dbReference>
<reference evidence="2 3" key="1">
    <citation type="submission" date="2019-10" db="EMBL/GenBank/DDBJ databases">
        <title>Whole-genome sequence of the purple nonsulfur photosynthetic bacterium Rhodocyclus tenuis.</title>
        <authorList>
            <person name="Kyndt J.A."/>
            <person name="Meyer T.E."/>
        </authorList>
    </citation>
    <scope>NUCLEOTIDE SEQUENCE [LARGE SCALE GENOMIC DNA]</scope>
    <source>
        <strain evidence="2 3">DSM 110</strain>
    </source>
</reference>
<dbReference type="OrthoDB" id="5294582at2"/>